<dbReference type="Proteomes" id="UP000232875">
    <property type="component" value="Unassembled WGS sequence"/>
</dbReference>
<sequence length="956" mass="102514">MPTTSYVRSVRKYKSPHAQDLSFATDTVIRVLGSANTEEDEEDEDQTDQWYIGELLDSSRKGTFPAVNTIPLDPTPEELAEFENFPRAVQDTGEEPSTATKPTEDTAEPSKEITPEQSPAQGAESTAPVAYMEQPETLAKESVPAANEPRQEVSAPEINDASQAVPVPTEAPAAEAHQEAAPTATAAAHKSSLRKEDTPVESAQAHLAPSGASKEPVDPSRISLRDRIAAFDKPVEKAPPPIPRGKPGGWKRPALPEGSAKPPMPKTDIASTQTAKAVPGGATQTDVVHGDTASFSASDAQSSIKTSLKERMAALRRGEAETKRPAPEPPRKLSRDAIPDAPKEEDEQVSEEEATRKAALLQRMARLGGQRLGPFGCNAEAESAKASQDTLEPDQEPAPKEDTEELLHNAADAPVHALEQEAAPDTLAVPRRAAPPRTKRAKPAVVQEAQQISSDVADPGEREQDLAPEAQPSAQNDSDQPEAPVPVDVAVQTAPTAEEVRKDNLARNTEEPTSTAETRVVTPLVAAPVQESTNVADPVLPGDSDAAVPLEKRSSVKDSAPVSQATLPSSISPPSHAVSGLPEIPPTVNMFPEQGHVFTKTDTRESDKQFTLPPLETHSPLNMGGQDGQDDFIPQRLQLEQLLQSEEQGKPEHEPSAHAVPITPAVTSPYATDSMVRDTNVLMKSPVDEPRPAFSEPAESTAEQDEMQRRAATAERIARMGGQRMAGLPGVPLPQRSLPYVNDAASSAQPVPDETHVQTDPSPTSALVPDIAPETSARPPRRPTREAPTLPGASAQEKPALDDDAQMGIPLDDDTEIPFKKRAPDVSSYALTKALRTSLQLNFGDAASGTIKKLQLKCIAIDKHYILQLEAQKQRSLFMPQPSVLQPADDWHAICQDDDMGIPLEEEDTGALADEPATIDNSASGSTEVMDETHSITGETKELLRKSRHEIMNITQ</sequence>
<keyword evidence="1 2" id="KW-0728">SH3 domain</keyword>
<feature type="compositionally biased region" description="Basic and acidic residues" evidence="3">
    <location>
        <begin position="706"/>
        <end position="718"/>
    </location>
</feature>
<feature type="compositionally biased region" description="Basic and acidic residues" evidence="3">
    <location>
        <begin position="307"/>
        <end position="342"/>
    </location>
</feature>
<feature type="compositionally biased region" description="Polar residues" evidence="3">
    <location>
        <begin position="293"/>
        <end position="306"/>
    </location>
</feature>
<feature type="compositionally biased region" description="Basic and acidic residues" evidence="3">
    <location>
        <begin position="215"/>
        <end position="236"/>
    </location>
</feature>
<evidence type="ECO:0000313" key="5">
    <source>
        <dbReference type="EMBL" id="PKI83387.1"/>
    </source>
</evidence>
<feature type="compositionally biased region" description="Basic and acidic residues" evidence="3">
    <location>
        <begin position="102"/>
        <end position="114"/>
    </location>
</feature>
<accession>A0A2N1JA07</accession>
<feature type="domain" description="SH3" evidence="4">
    <location>
        <begin position="2"/>
        <end position="74"/>
    </location>
</feature>
<feature type="compositionally biased region" description="Polar residues" evidence="3">
    <location>
        <begin position="115"/>
        <end position="124"/>
    </location>
</feature>
<feature type="compositionally biased region" description="Basic and acidic residues" evidence="3">
    <location>
        <begin position="647"/>
        <end position="656"/>
    </location>
</feature>
<dbReference type="OrthoDB" id="24745at2759"/>
<feature type="compositionally biased region" description="Basic and acidic residues" evidence="3">
    <location>
        <begin position="498"/>
        <end position="510"/>
    </location>
</feature>
<name>A0A2N1JA07_9BASI</name>
<feature type="compositionally biased region" description="Low complexity" evidence="3">
    <location>
        <begin position="164"/>
        <end position="188"/>
    </location>
</feature>
<dbReference type="AlphaFoldDB" id="A0A2N1JA07"/>
<dbReference type="Gene3D" id="2.30.30.40">
    <property type="entry name" value="SH3 Domains"/>
    <property type="match status" value="1"/>
</dbReference>
<proteinExistence type="predicted"/>
<organism evidence="5 6">
    <name type="scientific">Malassezia vespertilionis</name>
    <dbReference type="NCBI Taxonomy" id="2020962"/>
    <lineage>
        <taxon>Eukaryota</taxon>
        <taxon>Fungi</taxon>
        <taxon>Dikarya</taxon>
        <taxon>Basidiomycota</taxon>
        <taxon>Ustilaginomycotina</taxon>
        <taxon>Malasseziomycetes</taxon>
        <taxon>Malasseziales</taxon>
        <taxon>Malasseziaceae</taxon>
        <taxon>Malassezia</taxon>
    </lineage>
</organism>
<feature type="region of interest" description="Disordered" evidence="3">
    <location>
        <begin position="916"/>
        <end position="938"/>
    </location>
</feature>
<dbReference type="STRING" id="2020962.A0A2N1JA07"/>
<evidence type="ECO:0000259" key="4">
    <source>
        <dbReference type="PROSITE" id="PS50002"/>
    </source>
</evidence>
<protein>
    <recommendedName>
        <fullName evidence="4">SH3 domain-containing protein</fullName>
    </recommendedName>
</protein>
<keyword evidence="6" id="KW-1185">Reference proteome</keyword>
<feature type="region of interest" description="Disordered" evidence="3">
    <location>
        <begin position="684"/>
        <end position="816"/>
    </location>
</feature>
<feature type="region of interest" description="Disordered" evidence="3">
    <location>
        <begin position="645"/>
        <end position="670"/>
    </location>
</feature>
<feature type="compositionally biased region" description="Basic and acidic residues" evidence="3">
    <location>
        <begin position="599"/>
        <end position="608"/>
    </location>
</feature>
<evidence type="ECO:0000256" key="3">
    <source>
        <dbReference type="SAM" id="MobiDB-lite"/>
    </source>
</evidence>
<feature type="compositionally biased region" description="Polar residues" evidence="3">
    <location>
        <begin position="561"/>
        <end position="573"/>
    </location>
</feature>
<evidence type="ECO:0000313" key="6">
    <source>
        <dbReference type="Proteomes" id="UP000232875"/>
    </source>
</evidence>
<feature type="compositionally biased region" description="Acidic residues" evidence="3">
    <location>
        <begin position="343"/>
        <end position="352"/>
    </location>
</feature>
<evidence type="ECO:0000256" key="1">
    <source>
        <dbReference type="ARBA" id="ARBA00022443"/>
    </source>
</evidence>
<gene>
    <name evidence="5" type="ORF">MVES_002357</name>
</gene>
<dbReference type="InterPro" id="IPR001452">
    <property type="entry name" value="SH3_domain"/>
</dbReference>
<feature type="compositionally biased region" description="Basic and acidic residues" evidence="3">
    <location>
        <begin position="397"/>
        <end position="407"/>
    </location>
</feature>
<dbReference type="PROSITE" id="PS50002">
    <property type="entry name" value="SH3"/>
    <property type="match status" value="1"/>
</dbReference>
<dbReference type="EMBL" id="KZ454991">
    <property type="protein sequence ID" value="PKI83387.1"/>
    <property type="molecule type" value="Genomic_DNA"/>
</dbReference>
<dbReference type="CDD" id="cd00174">
    <property type="entry name" value="SH3"/>
    <property type="match status" value="1"/>
</dbReference>
<reference evidence="5 6" key="1">
    <citation type="submission" date="2017-10" db="EMBL/GenBank/DDBJ databases">
        <title>A novel species of cold-tolerant Malassezia isolated from bats.</title>
        <authorList>
            <person name="Lorch J.M."/>
            <person name="Palmer J.M."/>
            <person name="Vanderwolf K.J."/>
            <person name="Schmidt K.Z."/>
            <person name="Verant M.L."/>
            <person name="Weller T.J."/>
            <person name="Blehert D.S."/>
        </authorList>
    </citation>
    <scope>NUCLEOTIDE SEQUENCE [LARGE SCALE GENOMIC DNA]</scope>
    <source>
        <strain evidence="5 6">NWHC:44797-103</strain>
    </source>
</reference>
<dbReference type="SUPFAM" id="SSF50044">
    <property type="entry name" value="SH3-domain"/>
    <property type="match status" value="1"/>
</dbReference>
<feature type="region of interest" description="Disordered" evidence="3">
    <location>
        <begin position="61"/>
        <end position="631"/>
    </location>
</feature>
<evidence type="ECO:0000256" key="2">
    <source>
        <dbReference type="PROSITE-ProRule" id="PRU00192"/>
    </source>
</evidence>
<dbReference type="InterPro" id="IPR036028">
    <property type="entry name" value="SH3-like_dom_sf"/>
</dbReference>